<evidence type="ECO:0000313" key="2">
    <source>
        <dbReference type="Proteomes" id="UP000605970"/>
    </source>
</evidence>
<reference evidence="1" key="1">
    <citation type="journal article" date="2020" name="Ecol. Evol.">
        <title>Genome structure and content of the rice root-knot nematode (Meloidogyne graminicola).</title>
        <authorList>
            <person name="Phan N.T."/>
            <person name="Danchin E.G.J."/>
            <person name="Klopp C."/>
            <person name="Perfus-Barbeoch L."/>
            <person name="Kozlowski D.K."/>
            <person name="Koutsovoulos G.D."/>
            <person name="Lopez-Roques C."/>
            <person name="Bouchez O."/>
            <person name="Zahm M."/>
            <person name="Besnard G."/>
            <person name="Bellafiore S."/>
        </authorList>
    </citation>
    <scope>NUCLEOTIDE SEQUENCE</scope>
    <source>
        <strain evidence="1">VN-18</strain>
    </source>
</reference>
<evidence type="ECO:0000313" key="1">
    <source>
        <dbReference type="EMBL" id="KAF7638780.1"/>
    </source>
</evidence>
<keyword evidence="2" id="KW-1185">Reference proteome</keyword>
<organism evidence="1 2">
    <name type="scientific">Meloidogyne graminicola</name>
    <dbReference type="NCBI Taxonomy" id="189291"/>
    <lineage>
        <taxon>Eukaryota</taxon>
        <taxon>Metazoa</taxon>
        <taxon>Ecdysozoa</taxon>
        <taxon>Nematoda</taxon>
        <taxon>Chromadorea</taxon>
        <taxon>Rhabditida</taxon>
        <taxon>Tylenchina</taxon>
        <taxon>Tylenchomorpha</taxon>
        <taxon>Tylenchoidea</taxon>
        <taxon>Meloidogynidae</taxon>
        <taxon>Meloidogyninae</taxon>
        <taxon>Meloidogyne</taxon>
    </lineage>
</organism>
<protein>
    <submittedName>
        <fullName evidence="1">Uncharacterized protein</fullName>
    </submittedName>
</protein>
<name>A0A8S9ZZS8_9BILA</name>
<dbReference type="EMBL" id="JABEBT010000010">
    <property type="protein sequence ID" value="KAF7638780.1"/>
    <property type="molecule type" value="Genomic_DNA"/>
</dbReference>
<gene>
    <name evidence="1" type="ORF">Mgra_00001861</name>
</gene>
<dbReference type="Proteomes" id="UP000605970">
    <property type="component" value="Unassembled WGS sequence"/>
</dbReference>
<proteinExistence type="predicted"/>
<sequence>MKILMQNQHFIKEIDISAKLVSSLDTQPQHFIPLIQLSFSTEERSFLFEFTPEEARNFLNHLNF</sequence>
<comment type="caution">
    <text evidence="1">The sequence shown here is derived from an EMBL/GenBank/DDBJ whole genome shotgun (WGS) entry which is preliminary data.</text>
</comment>
<dbReference type="AlphaFoldDB" id="A0A8S9ZZS8"/>
<accession>A0A8S9ZZS8</accession>